<dbReference type="Proteomes" id="UP000239735">
    <property type="component" value="Unassembled WGS sequence"/>
</dbReference>
<evidence type="ECO:0000313" key="4">
    <source>
        <dbReference type="Proteomes" id="UP000239735"/>
    </source>
</evidence>
<protein>
    <recommendedName>
        <fullName evidence="2">Alpha-L-rhamnosidase six-hairpin glycosidase domain-containing protein</fullName>
    </recommendedName>
</protein>
<dbReference type="InterPro" id="IPR008928">
    <property type="entry name" value="6-hairpin_glycosidase_sf"/>
</dbReference>
<dbReference type="GO" id="GO:0005975">
    <property type="term" value="P:carbohydrate metabolic process"/>
    <property type="evidence" value="ECO:0007669"/>
    <property type="project" value="InterPro"/>
</dbReference>
<evidence type="ECO:0000313" key="3">
    <source>
        <dbReference type="EMBL" id="SPE17824.1"/>
    </source>
</evidence>
<dbReference type="PANTHER" id="PTHR34987">
    <property type="entry name" value="C, PUTATIVE (AFU_ORTHOLOGUE AFUA_3G02880)-RELATED"/>
    <property type="match status" value="1"/>
</dbReference>
<dbReference type="InterPro" id="IPR035396">
    <property type="entry name" value="Bac_rhamnosid6H"/>
</dbReference>
<feature type="signal peptide" evidence="1">
    <location>
        <begin position="1"/>
        <end position="30"/>
    </location>
</feature>
<dbReference type="PANTHER" id="PTHR34987:SF4">
    <property type="entry name" value="ALPHA-L-RHAMNOSIDASE C-TERMINAL DOMAIN-CONTAINING PROTEIN"/>
    <property type="match status" value="1"/>
</dbReference>
<evidence type="ECO:0000256" key="1">
    <source>
        <dbReference type="SAM" id="SignalP"/>
    </source>
</evidence>
<dbReference type="Pfam" id="PF17389">
    <property type="entry name" value="Bac_rhamnosid6H"/>
    <property type="match status" value="1"/>
</dbReference>
<dbReference type="SUPFAM" id="SSF48208">
    <property type="entry name" value="Six-hairpin glycosidases"/>
    <property type="match status" value="1"/>
</dbReference>
<dbReference type="EMBL" id="OKRB01000014">
    <property type="protein sequence ID" value="SPE17824.1"/>
    <property type="molecule type" value="Genomic_DNA"/>
</dbReference>
<name>A0A2N9L450_9BACT</name>
<proteinExistence type="predicted"/>
<sequence>MKRRRLRYRVAVVRPLGFALLLLAVSSAHAKGPTPSNDEAGVAVHQSPGSVTLSNGFIELTFDRFLHRITHLSADHTGRGKFKVELLAPEGITFGTIGDRTPATVQVLRESPQSASLRLGWAGRGGDLAQVTLSLNTRERGVHIRAELPASESGQGIRMMLHQWFLLGIFARGVVQYVAGQGQSFTSTNPLRLFYTMDRANGSVALEPDLGGSSTEVSLLSSAKSDESGILLRPAIAPVGLDAWRSGTPAAETSSAAGGSFAAGFTLYANDLPYPAHREDSHVDGMNDRQTRDLTAYFEATYGSAAGVLGSYAEPGSAYPTLAHPTRSYGDRFNFFDPDTWEVVTTLAYSGDPLLQTEARKILQQSESAQRADGQIPHHFENGAPTYSSIAGSSQTGPNIFWTLAATEYAAGTGDEAWLRVHYAYLRMATDWLLARYDPREQLVHADGPLFIDVFRRSGYTLDTNVFAVYLLDRMSEIAAYCGDAATANRYRELREKIRAEIVSRLWDGHDHFITERHVDGSIRDFVNDDGNFGALAFGIVNDDADAHRLLHRLDSAPHVHPGGYGTWVSERRYEKQDCYKQNDGDSDVAMARIWWLDMAARMQMSDRSMFDSLFERMEGNLLENVWMPERFNARGMPAHNSYYHEYPEVLAMVLREMRYGVHVGMEDVAIRPFDAPSFSLHLGGLHVDYSAQKVAVLVPGTGGRIFTISGLMPQKQYILGSGERIAADAQGVVRMHAPAGRLLMLSLDR</sequence>
<keyword evidence="1" id="KW-0732">Signal</keyword>
<gene>
    <name evidence="3" type="ORF">SBA5_1100004</name>
</gene>
<reference evidence="4" key="1">
    <citation type="submission" date="2018-02" db="EMBL/GenBank/DDBJ databases">
        <authorList>
            <person name="Hausmann B."/>
        </authorList>
    </citation>
    <scope>NUCLEOTIDE SEQUENCE [LARGE SCALE GENOMIC DNA]</scope>
    <source>
        <strain evidence="4">Peat soil MAG SbA5</strain>
    </source>
</reference>
<dbReference type="Gene3D" id="1.50.10.10">
    <property type="match status" value="1"/>
</dbReference>
<feature type="chain" id="PRO_5014653843" description="Alpha-L-rhamnosidase six-hairpin glycosidase domain-containing protein" evidence="1">
    <location>
        <begin position="31"/>
        <end position="750"/>
    </location>
</feature>
<evidence type="ECO:0000259" key="2">
    <source>
        <dbReference type="Pfam" id="PF17389"/>
    </source>
</evidence>
<accession>A0A2N9L450</accession>
<dbReference type="AlphaFoldDB" id="A0A2N9L450"/>
<organism evidence="3 4">
    <name type="scientific">Candidatus Sulfuritelmatomonas gaucii</name>
    <dbReference type="NCBI Taxonomy" id="2043161"/>
    <lineage>
        <taxon>Bacteria</taxon>
        <taxon>Pseudomonadati</taxon>
        <taxon>Acidobacteriota</taxon>
        <taxon>Terriglobia</taxon>
        <taxon>Terriglobales</taxon>
        <taxon>Acidobacteriaceae</taxon>
        <taxon>Candidatus Sulfuritelmatomonas</taxon>
    </lineage>
</organism>
<dbReference type="InterPro" id="IPR012341">
    <property type="entry name" value="6hp_glycosidase-like_sf"/>
</dbReference>
<dbReference type="OrthoDB" id="3902805at2"/>
<feature type="domain" description="Alpha-L-rhamnosidase six-hairpin glycosidase" evidence="2">
    <location>
        <begin position="358"/>
        <end position="549"/>
    </location>
</feature>